<sequence>MPLPKDLDPYTDPRAFYGAELRRLREAAGLSQGELGTRVFCSGTYIGQFEMAERRPQLEVSRALDEVLGSGEHLQRLCRLARTSKVAGYFADAAELEKQATSISEYAPVLMPGLLQTRGYAAALTRVSSRFISAEAVEEQVSTRMERAELLRCDTPPAFWAILHESALRVPVGGPEVMGDQLNHLTETVRTRPHIILQVLPFSAGVHPFLNTMASLMDFADGPPVAYTESAYTGQLIDEPRLVGSYRSAYDLARAVALSPEASLALVESAAKDYSSHEYPT</sequence>
<dbReference type="Proteomes" id="UP000318186">
    <property type="component" value="Unassembled WGS sequence"/>
</dbReference>
<dbReference type="Gene3D" id="1.10.260.40">
    <property type="entry name" value="lambda repressor-like DNA-binding domains"/>
    <property type="match status" value="1"/>
</dbReference>
<dbReference type="InterPro" id="IPR043917">
    <property type="entry name" value="DUF5753"/>
</dbReference>
<dbReference type="SMART" id="SM00530">
    <property type="entry name" value="HTH_XRE"/>
    <property type="match status" value="1"/>
</dbReference>
<dbReference type="InterPro" id="IPR010982">
    <property type="entry name" value="Lambda_DNA-bd_dom_sf"/>
</dbReference>
<dbReference type="EMBL" id="VIWW01000001">
    <property type="protein sequence ID" value="TWG06449.1"/>
    <property type="molecule type" value="Genomic_DNA"/>
</dbReference>
<evidence type="ECO:0000313" key="3">
    <source>
        <dbReference type="Proteomes" id="UP000318186"/>
    </source>
</evidence>
<evidence type="ECO:0000259" key="1">
    <source>
        <dbReference type="PROSITE" id="PS50943"/>
    </source>
</evidence>
<protein>
    <submittedName>
        <fullName evidence="2">Helix-turn-helix protein</fullName>
    </submittedName>
</protein>
<reference evidence="2 3" key="1">
    <citation type="submission" date="2019-06" db="EMBL/GenBank/DDBJ databases">
        <title>Sequencing the genomes of 1000 actinobacteria strains.</title>
        <authorList>
            <person name="Klenk H.-P."/>
        </authorList>
    </citation>
    <scope>NUCLEOTIDE SEQUENCE [LARGE SCALE GENOMIC DNA]</scope>
    <source>
        <strain evidence="2 3">DSM 42059</strain>
    </source>
</reference>
<dbReference type="CDD" id="cd00093">
    <property type="entry name" value="HTH_XRE"/>
    <property type="match status" value="1"/>
</dbReference>
<dbReference type="SUPFAM" id="SSF47413">
    <property type="entry name" value="lambda repressor-like DNA-binding domains"/>
    <property type="match status" value="1"/>
</dbReference>
<dbReference type="AlphaFoldDB" id="A0A561V4A6"/>
<dbReference type="OrthoDB" id="2897536at2"/>
<proteinExistence type="predicted"/>
<accession>A0A561V4A6</accession>
<dbReference type="InterPro" id="IPR001387">
    <property type="entry name" value="Cro/C1-type_HTH"/>
</dbReference>
<dbReference type="GO" id="GO:0003677">
    <property type="term" value="F:DNA binding"/>
    <property type="evidence" value="ECO:0007669"/>
    <property type="project" value="InterPro"/>
</dbReference>
<dbReference type="RefSeq" id="WP_145766220.1">
    <property type="nucleotide sequence ID" value="NZ_VIWW01000001.1"/>
</dbReference>
<name>A0A561V4A6_9ACTN</name>
<evidence type="ECO:0000313" key="2">
    <source>
        <dbReference type="EMBL" id="TWG06449.1"/>
    </source>
</evidence>
<dbReference type="PROSITE" id="PS50943">
    <property type="entry name" value="HTH_CROC1"/>
    <property type="match status" value="1"/>
</dbReference>
<gene>
    <name evidence="2" type="ORF">FHX80_114944</name>
</gene>
<feature type="domain" description="HTH cro/C1-type" evidence="1">
    <location>
        <begin position="21"/>
        <end position="74"/>
    </location>
</feature>
<comment type="caution">
    <text evidence="2">The sequence shown here is derived from an EMBL/GenBank/DDBJ whole genome shotgun (WGS) entry which is preliminary data.</text>
</comment>
<organism evidence="2 3">
    <name type="scientific">Streptomyces brevispora</name>
    <dbReference type="NCBI Taxonomy" id="887462"/>
    <lineage>
        <taxon>Bacteria</taxon>
        <taxon>Bacillati</taxon>
        <taxon>Actinomycetota</taxon>
        <taxon>Actinomycetes</taxon>
        <taxon>Kitasatosporales</taxon>
        <taxon>Streptomycetaceae</taxon>
        <taxon>Streptomyces</taxon>
    </lineage>
</organism>
<dbReference type="Pfam" id="PF19054">
    <property type="entry name" value="DUF5753"/>
    <property type="match status" value="1"/>
</dbReference>
<dbReference type="Pfam" id="PF13560">
    <property type="entry name" value="HTH_31"/>
    <property type="match status" value="1"/>
</dbReference>